<keyword evidence="7" id="KW-1185">Reference proteome</keyword>
<evidence type="ECO:0000256" key="3">
    <source>
        <dbReference type="ARBA" id="ARBA00023132"/>
    </source>
</evidence>
<evidence type="ECO:0000256" key="5">
    <source>
        <dbReference type="SAM" id="Coils"/>
    </source>
</evidence>
<proteinExistence type="inferred from homology"/>
<keyword evidence="4" id="KW-0539">Nucleus</keyword>
<protein>
    <recommendedName>
        <fullName evidence="8">Nuclear pore complex protein Nup93</fullName>
    </recommendedName>
</protein>
<reference evidence="6" key="1">
    <citation type="submission" date="2018-11" db="EMBL/GenBank/DDBJ databases">
        <authorList>
            <person name="Alioto T."/>
            <person name="Alioto T."/>
        </authorList>
    </citation>
    <scope>NUCLEOTIDE SEQUENCE</scope>
</reference>
<evidence type="ECO:0000256" key="1">
    <source>
        <dbReference type="ARBA" id="ARBA00004567"/>
    </source>
</evidence>
<keyword evidence="5" id="KW-0175">Coiled coil</keyword>
<keyword evidence="3" id="KW-0813">Transport</keyword>
<keyword evidence="3" id="KW-0811">Translocation</keyword>
<evidence type="ECO:0000256" key="4">
    <source>
        <dbReference type="ARBA" id="ARBA00023242"/>
    </source>
</evidence>
<dbReference type="EMBL" id="UYJE01010033">
    <property type="protein sequence ID" value="VDI79074.1"/>
    <property type="molecule type" value="Genomic_DNA"/>
</dbReference>
<name>A0A8B6HF92_MYTGA</name>
<dbReference type="Proteomes" id="UP000596742">
    <property type="component" value="Unassembled WGS sequence"/>
</dbReference>
<keyword evidence="3" id="KW-0653">Protein transport</keyword>
<dbReference type="PANTHER" id="PTHR11225:SF4">
    <property type="entry name" value="NUCLEAR PORE COMPLEX PROTEIN NUP93"/>
    <property type="match status" value="1"/>
</dbReference>
<keyword evidence="3" id="KW-0906">Nuclear pore complex</keyword>
<comment type="similarity">
    <text evidence="2">Belongs to the nucleoporin interacting component (NIC) family.</text>
</comment>
<dbReference type="PANTHER" id="PTHR11225">
    <property type="entry name" value="NUCLEAR PORE COMPLEX PROTEIN NUP93 NUCLEOPORIN NUP93 DEAD EYE PROTEIN"/>
    <property type="match status" value="1"/>
</dbReference>
<dbReference type="GO" id="GO:0006606">
    <property type="term" value="P:protein import into nucleus"/>
    <property type="evidence" value="ECO:0007669"/>
    <property type="project" value="TreeGrafter"/>
</dbReference>
<dbReference type="GO" id="GO:0017056">
    <property type="term" value="F:structural constituent of nuclear pore"/>
    <property type="evidence" value="ECO:0007669"/>
    <property type="project" value="InterPro"/>
</dbReference>
<evidence type="ECO:0008006" key="8">
    <source>
        <dbReference type="Google" id="ProtNLM"/>
    </source>
</evidence>
<dbReference type="InterPro" id="IPR007231">
    <property type="entry name" value="Nucleoporin_int_Nup93/Nic96"/>
</dbReference>
<gene>
    <name evidence="6" type="ORF">MGAL_10B032005</name>
</gene>
<evidence type="ECO:0000313" key="6">
    <source>
        <dbReference type="EMBL" id="VDI79074.1"/>
    </source>
</evidence>
<sequence>MNMDMESDNFSDLQQQAEQLTAEMESGTDLPRVTRNLAQILEAGERLLSKVAPISQDSSDVKASILLGTKGFDVPKISQKLEGLSAAKTFEPLEPVRDTDIQSFLKNERENALLAVIEQTRKNTFDEVERRHWECMENEWEREKQKILNSLRGLGQDTVDFQPESEVFTYEFLYHSCISYISYIIGMSG</sequence>
<comment type="caution">
    <text evidence="6">The sequence shown here is derived from an EMBL/GenBank/DDBJ whole genome shotgun (WGS) entry which is preliminary data.</text>
</comment>
<dbReference type="GO" id="GO:0016973">
    <property type="term" value="P:poly(A)+ mRNA export from nucleus"/>
    <property type="evidence" value="ECO:0007669"/>
    <property type="project" value="TreeGrafter"/>
</dbReference>
<dbReference type="OrthoDB" id="1918363at2759"/>
<evidence type="ECO:0000256" key="2">
    <source>
        <dbReference type="ARBA" id="ARBA00010186"/>
    </source>
</evidence>
<feature type="coiled-coil region" evidence="5">
    <location>
        <begin position="3"/>
        <end position="30"/>
    </location>
</feature>
<dbReference type="GO" id="GO:0005643">
    <property type="term" value="C:nuclear pore"/>
    <property type="evidence" value="ECO:0007669"/>
    <property type="project" value="UniProtKB-SubCell"/>
</dbReference>
<accession>A0A8B6HF92</accession>
<keyword evidence="3" id="KW-0509">mRNA transport</keyword>
<evidence type="ECO:0000313" key="7">
    <source>
        <dbReference type="Proteomes" id="UP000596742"/>
    </source>
</evidence>
<dbReference type="AlphaFoldDB" id="A0A8B6HF92"/>
<organism evidence="6 7">
    <name type="scientific">Mytilus galloprovincialis</name>
    <name type="common">Mediterranean mussel</name>
    <dbReference type="NCBI Taxonomy" id="29158"/>
    <lineage>
        <taxon>Eukaryota</taxon>
        <taxon>Metazoa</taxon>
        <taxon>Spiralia</taxon>
        <taxon>Lophotrochozoa</taxon>
        <taxon>Mollusca</taxon>
        <taxon>Bivalvia</taxon>
        <taxon>Autobranchia</taxon>
        <taxon>Pteriomorphia</taxon>
        <taxon>Mytilida</taxon>
        <taxon>Mytiloidea</taxon>
        <taxon>Mytilidae</taxon>
        <taxon>Mytilinae</taxon>
        <taxon>Mytilus</taxon>
    </lineage>
</organism>
<comment type="subcellular location">
    <subcellularLocation>
        <location evidence="1">Nucleus</location>
        <location evidence="1">Nuclear pore complex</location>
    </subcellularLocation>
</comment>